<comment type="caution">
    <text evidence="1">The sequence shown here is derived from an EMBL/GenBank/DDBJ whole genome shotgun (WGS) entry which is preliminary data.</text>
</comment>
<dbReference type="InterPro" id="IPR016181">
    <property type="entry name" value="Acyl_CoA_acyltransferase"/>
</dbReference>
<sequence>GSKGVHLGMAPNNTRAWHFYTKLGFTILANGQDTMWLGKKLV</sequence>
<accession>A0A819Y411</accession>
<feature type="non-terminal residue" evidence="1">
    <location>
        <position position="1"/>
    </location>
</feature>
<organism evidence="1 2">
    <name type="scientific">Adineta steineri</name>
    <dbReference type="NCBI Taxonomy" id="433720"/>
    <lineage>
        <taxon>Eukaryota</taxon>
        <taxon>Metazoa</taxon>
        <taxon>Spiralia</taxon>
        <taxon>Gnathifera</taxon>
        <taxon>Rotifera</taxon>
        <taxon>Eurotatoria</taxon>
        <taxon>Bdelloidea</taxon>
        <taxon>Adinetida</taxon>
        <taxon>Adinetidae</taxon>
        <taxon>Adineta</taxon>
    </lineage>
</organism>
<dbReference type="EMBL" id="CAJOBB010005897">
    <property type="protein sequence ID" value="CAF4144271.1"/>
    <property type="molecule type" value="Genomic_DNA"/>
</dbReference>
<evidence type="ECO:0000313" key="2">
    <source>
        <dbReference type="Proteomes" id="UP000663868"/>
    </source>
</evidence>
<dbReference type="Gene3D" id="3.40.630.30">
    <property type="match status" value="1"/>
</dbReference>
<protein>
    <recommendedName>
        <fullName evidence="3">GNAT family N-acetyltransferase</fullName>
    </recommendedName>
</protein>
<evidence type="ECO:0000313" key="1">
    <source>
        <dbReference type="EMBL" id="CAF4144271.1"/>
    </source>
</evidence>
<evidence type="ECO:0008006" key="3">
    <source>
        <dbReference type="Google" id="ProtNLM"/>
    </source>
</evidence>
<name>A0A819Y411_9BILA</name>
<proteinExistence type="predicted"/>
<gene>
    <name evidence="1" type="ORF">KXQ929_LOCUS36884</name>
</gene>
<dbReference type="AlphaFoldDB" id="A0A819Y411"/>
<dbReference type="Proteomes" id="UP000663868">
    <property type="component" value="Unassembled WGS sequence"/>
</dbReference>
<reference evidence="1" key="1">
    <citation type="submission" date="2021-02" db="EMBL/GenBank/DDBJ databases">
        <authorList>
            <person name="Nowell W R."/>
        </authorList>
    </citation>
    <scope>NUCLEOTIDE SEQUENCE</scope>
</reference>
<dbReference type="SUPFAM" id="SSF55729">
    <property type="entry name" value="Acyl-CoA N-acyltransferases (Nat)"/>
    <property type="match status" value="1"/>
</dbReference>